<organism evidence="2 3">
    <name type="scientific">Rasiella rasia</name>
    <dbReference type="NCBI Taxonomy" id="2744027"/>
    <lineage>
        <taxon>Bacteria</taxon>
        <taxon>Pseudomonadati</taxon>
        <taxon>Bacteroidota</taxon>
        <taxon>Flavobacteriia</taxon>
        <taxon>Flavobacteriales</taxon>
        <taxon>Flavobacteriaceae</taxon>
        <taxon>Rasiella</taxon>
    </lineage>
</organism>
<dbReference type="AlphaFoldDB" id="A0A6G6GNN3"/>
<dbReference type="Proteomes" id="UP000505306">
    <property type="component" value="Chromosome"/>
</dbReference>
<gene>
    <name evidence="2" type="ORF">G5B37_11425</name>
</gene>
<reference evidence="2 3" key="1">
    <citation type="submission" date="2020-02" db="EMBL/GenBank/DDBJ databases">
        <title>Complete genome sequence of Flavobacteriaceae bacterium.</title>
        <authorList>
            <person name="Kim S.-J."/>
            <person name="Kim Y.-S."/>
            <person name="Kim K.-H."/>
        </authorList>
    </citation>
    <scope>NUCLEOTIDE SEQUENCE [LARGE SCALE GENOMIC DNA]</scope>
    <source>
        <strain evidence="2 3">RR4-40</strain>
    </source>
</reference>
<name>A0A6G6GNN3_9FLAO</name>
<accession>A0A6G6GNN3</accession>
<feature type="signal peptide" evidence="1">
    <location>
        <begin position="1"/>
        <end position="18"/>
    </location>
</feature>
<dbReference type="EMBL" id="CP049057">
    <property type="protein sequence ID" value="QIE60148.1"/>
    <property type="molecule type" value="Genomic_DNA"/>
</dbReference>
<keyword evidence="1" id="KW-0732">Signal</keyword>
<feature type="chain" id="PRO_5026128181" evidence="1">
    <location>
        <begin position="19"/>
        <end position="701"/>
    </location>
</feature>
<evidence type="ECO:0000256" key="1">
    <source>
        <dbReference type="SAM" id="SignalP"/>
    </source>
</evidence>
<sequence length="701" mass="80316">MKTLPFFLVLFAFFNLHAQNTANSFEKYPVFSECEDVAIDDLEGCFTSTFQNFVFNNFKVPQVVSDEDYKGSMTVFFEVDKTGAFKLLYADAIYQELKDEAKKVFDSLPKIKPATYNGEPAYVQFTMPITIPLRAPGLPATETKQTQENTADDSTITTLKNEYDAIEKMPYENEEYTSGINIPLSHRTYSMFDAALNRVGQNNHTAQKPFLYSEVNKYHNFETENQKLLKNKTSWFGRKLFNEHMVQLKTKDFWFTLDPGVDLQVGRDTDAEINTYNNTRLVYAQGGIGKQLNFFAVVYESQGRFAGYFNRYAESIKADGGNPAIIPGRGIAKGFNEDAYDYPVATGHVSYTPSKWFNVQLGHGKQFLGDGYRSLLLSDNASPYPFFKLNTTVWKLKYTNTWMSLRDVRPEATEERTFRTKFIANHYLSYNITKRLNIGLFETVIWDNRNDRGFDFNYINPVIFYRAIEFSTGSRTGNALIGLTGKYKFTDRVNTYSQLIIDEFSSGDIFGGEKSWKNKLGYQVGAKYYDAFGVKGLYLQGEYNSIRPYTYSHNTIVLNYGHNNQSLAHTLGANLSEFIAIARYQKGRWYGDVKVIIAKRGLEFETPGAETAYYGGDIYGDEDLRPLDTGVEIGQGNTTDFFHTELQAGYLINPATNLKIYGSVIYRDFKPLENTDISFENQTTWINFGIRTDLFNWYYDF</sequence>
<evidence type="ECO:0000313" key="2">
    <source>
        <dbReference type="EMBL" id="QIE60148.1"/>
    </source>
</evidence>
<dbReference type="Gene3D" id="2.40.160.130">
    <property type="entry name" value="Capsule assembly protein Wzi"/>
    <property type="match status" value="1"/>
</dbReference>
<dbReference type="InterPro" id="IPR038636">
    <property type="entry name" value="Wzi_sf"/>
</dbReference>
<dbReference type="KEGG" id="mgel:G5B37_11425"/>
<evidence type="ECO:0000313" key="3">
    <source>
        <dbReference type="Proteomes" id="UP000505306"/>
    </source>
</evidence>
<protein>
    <submittedName>
        <fullName evidence="2">Gliding motility protein RemB</fullName>
    </submittedName>
</protein>
<keyword evidence="3" id="KW-1185">Reference proteome</keyword>
<dbReference type="RefSeq" id="WP_164680160.1">
    <property type="nucleotide sequence ID" value="NZ_CP049057.1"/>
</dbReference>
<proteinExistence type="predicted"/>